<reference evidence="1 2" key="2">
    <citation type="submission" date="2018-11" db="EMBL/GenBank/DDBJ databases">
        <authorList>
            <consortium name="Pathogen Informatics"/>
        </authorList>
    </citation>
    <scope>NUCLEOTIDE SEQUENCE [LARGE SCALE GENOMIC DNA]</scope>
    <source>
        <strain evidence="1 2">MHpl1</strain>
    </source>
</reference>
<organism evidence="3">
    <name type="scientific">Haemonchus placei</name>
    <name type="common">Barber's pole worm</name>
    <dbReference type="NCBI Taxonomy" id="6290"/>
    <lineage>
        <taxon>Eukaryota</taxon>
        <taxon>Metazoa</taxon>
        <taxon>Ecdysozoa</taxon>
        <taxon>Nematoda</taxon>
        <taxon>Chromadorea</taxon>
        <taxon>Rhabditida</taxon>
        <taxon>Rhabditina</taxon>
        <taxon>Rhabditomorpha</taxon>
        <taxon>Strongyloidea</taxon>
        <taxon>Trichostrongylidae</taxon>
        <taxon>Haemonchus</taxon>
    </lineage>
</organism>
<evidence type="ECO:0000313" key="3">
    <source>
        <dbReference type="WBParaSite" id="HPLM_0000459701-mRNA-1"/>
    </source>
</evidence>
<sequence length="90" mass="10776">MTKPGRRKLDKQTWLWTDHFRDKVREKKKQYHAFLIEKTADNWQRYQIAKEEAKKAVASDSAAHYAVLNKELESRVNRLAKTRKSKTQDM</sequence>
<dbReference type="Proteomes" id="UP000268014">
    <property type="component" value="Unassembled WGS sequence"/>
</dbReference>
<dbReference type="OMA" id="AANWPAY"/>
<gene>
    <name evidence="1" type="ORF">HPLM_LOCUS4589</name>
</gene>
<dbReference type="WBParaSite" id="HPLM_0000459701-mRNA-1">
    <property type="protein sequence ID" value="HPLM_0000459701-mRNA-1"/>
    <property type="gene ID" value="HPLM_0000459701"/>
</dbReference>
<name>A0A0N4W413_HAEPC</name>
<evidence type="ECO:0000313" key="1">
    <source>
        <dbReference type="EMBL" id="VDO23582.1"/>
    </source>
</evidence>
<reference evidence="3" key="1">
    <citation type="submission" date="2017-02" db="UniProtKB">
        <authorList>
            <consortium name="WormBaseParasite"/>
        </authorList>
    </citation>
    <scope>IDENTIFICATION</scope>
</reference>
<dbReference type="AlphaFoldDB" id="A0A0N4W413"/>
<accession>A0A0N4W413</accession>
<proteinExistence type="predicted"/>
<dbReference type="EMBL" id="UZAF01016227">
    <property type="protein sequence ID" value="VDO23582.1"/>
    <property type="molecule type" value="Genomic_DNA"/>
</dbReference>
<evidence type="ECO:0000313" key="2">
    <source>
        <dbReference type="Proteomes" id="UP000268014"/>
    </source>
</evidence>
<dbReference type="OrthoDB" id="5865456at2759"/>
<protein>
    <submittedName>
        <fullName evidence="3">Remorin_C domain-containing protein</fullName>
    </submittedName>
</protein>
<keyword evidence="2" id="KW-1185">Reference proteome</keyword>